<name>A0ACA9PII2_9GLOM</name>
<dbReference type="EMBL" id="CAJVPM010040054">
    <property type="protein sequence ID" value="CAG8702376.1"/>
    <property type="molecule type" value="Genomic_DNA"/>
</dbReference>
<proteinExistence type="predicted"/>
<dbReference type="Proteomes" id="UP000789860">
    <property type="component" value="Unassembled WGS sequence"/>
</dbReference>
<evidence type="ECO:0000313" key="2">
    <source>
        <dbReference type="Proteomes" id="UP000789860"/>
    </source>
</evidence>
<evidence type="ECO:0000313" key="1">
    <source>
        <dbReference type="EMBL" id="CAG8702376.1"/>
    </source>
</evidence>
<gene>
    <name evidence="1" type="ORF">SCALOS_LOCUS10545</name>
</gene>
<organism evidence="1 2">
    <name type="scientific">Scutellospora calospora</name>
    <dbReference type="NCBI Taxonomy" id="85575"/>
    <lineage>
        <taxon>Eukaryota</taxon>
        <taxon>Fungi</taxon>
        <taxon>Fungi incertae sedis</taxon>
        <taxon>Mucoromycota</taxon>
        <taxon>Glomeromycotina</taxon>
        <taxon>Glomeromycetes</taxon>
        <taxon>Diversisporales</taxon>
        <taxon>Gigasporaceae</taxon>
        <taxon>Scutellospora</taxon>
    </lineage>
</organism>
<protein>
    <submittedName>
        <fullName evidence="1">7848_t:CDS:1</fullName>
    </submittedName>
</protein>
<comment type="caution">
    <text evidence="1">The sequence shown here is derived from an EMBL/GenBank/DDBJ whole genome shotgun (WGS) entry which is preliminary data.</text>
</comment>
<sequence>FKEKTIHINNICEKTKGDRVIAIPDNMFTSIGLNIVNPYNF</sequence>
<accession>A0ACA9PII2</accession>
<keyword evidence="2" id="KW-1185">Reference proteome</keyword>
<feature type="non-terminal residue" evidence="1">
    <location>
        <position position="41"/>
    </location>
</feature>
<feature type="non-terminal residue" evidence="1">
    <location>
        <position position="1"/>
    </location>
</feature>
<reference evidence="1" key="1">
    <citation type="submission" date="2021-06" db="EMBL/GenBank/DDBJ databases">
        <authorList>
            <person name="Kallberg Y."/>
            <person name="Tangrot J."/>
            <person name="Rosling A."/>
        </authorList>
    </citation>
    <scope>NUCLEOTIDE SEQUENCE</scope>
    <source>
        <strain evidence="1">AU212A</strain>
    </source>
</reference>